<evidence type="ECO:0000313" key="3">
    <source>
        <dbReference type="Proteomes" id="UP000001396"/>
    </source>
</evidence>
<dbReference type="AlphaFoldDB" id="D3BHU7"/>
<keyword evidence="1" id="KW-0472">Membrane</keyword>
<gene>
    <name evidence="2" type="ORF">PPL_08312</name>
</gene>
<evidence type="ECO:0000256" key="1">
    <source>
        <dbReference type="SAM" id="Phobius"/>
    </source>
</evidence>
<reference evidence="2 3" key="1">
    <citation type="journal article" date="2011" name="Genome Res.">
        <title>Phylogeny-wide analysis of social amoeba genomes highlights ancient origins for complex intercellular communication.</title>
        <authorList>
            <person name="Heidel A.J."/>
            <person name="Lawal H.M."/>
            <person name="Felder M."/>
            <person name="Schilde C."/>
            <person name="Helps N.R."/>
            <person name="Tunggal B."/>
            <person name="Rivero F."/>
            <person name="John U."/>
            <person name="Schleicher M."/>
            <person name="Eichinger L."/>
            <person name="Platzer M."/>
            <person name="Noegel A.A."/>
            <person name="Schaap P."/>
            <person name="Gloeckner G."/>
        </authorList>
    </citation>
    <scope>NUCLEOTIDE SEQUENCE [LARGE SCALE GENOMIC DNA]</scope>
    <source>
        <strain evidence="3">ATCC 26659 / Pp 5 / PN500</strain>
    </source>
</reference>
<dbReference type="InParanoid" id="D3BHU7"/>
<keyword evidence="3" id="KW-1185">Reference proteome</keyword>
<accession>D3BHU7</accession>
<dbReference type="EMBL" id="ADBJ01000037">
    <property type="protein sequence ID" value="EFA78847.1"/>
    <property type="molecule type" value="Genomic_DNA"/>
</dbReference>
<feature type="transmembrane region" description="Helical" evidence="1">
    <location>
        <begin position="34"/>
        <end position="62"/>
    </location>
</feature>
<dbReference type="GeneID" id="31363792"/>
<protein>
    <submittedName>
        <fullName evidence="2">Uncharacterized protein</fullName>
    </submittedName>
</protein>
<organism evidence="2 3">
    <name type="scientific">Heterostelium pallidum (strain ATCC 26659 / Pp 5 / PN500)</name>
    <name type="common">Cellular slime mold</name>
    <name type="synonym">Polysphondylium pallidum</name>
    <dbReference type="NCBI Taxonomy" id="670386"/>
    <lineage>
        <taxon>Eukaryota</taxon>
        <taxon>Amoebozoa</taxon>
        <taxon>Evosea</taxon>
        <taxon>Eumycetozoa</taxon>
        <taxon>Dictyostelia</taxon>
        <taxon>Acytosteliales</taxon>
        <taxon>Acytosteliaceae</taxon>
        <taxon>Heterostelium</taxon>
    </lineage>
</organism>
<feature type="transmembrane region" description="Helical" evidence="1">
    <location>
        <begin position="68"/>
        <end position="90"/>
    </location>
</feature>
<name>D3BHU7_HETP5</name>
<dbReference type="Proteomes" id="UP000001396">
    <property type="component" value="Unassembled WGS sequence"/>
</dbReference>
<proteinExistence type="predicted"/>
<dbReference type="RefSeq" id="XP_020430971.1">
    <property type="nucleotide sequence ID" value="XM_020579132.1"/>
</dbReference>
<keyword evidence="1" id="KW-1133">Transmembrane helix</keyword>
<evidence type="ECO:0000313" key="2">
    <source>
        <dbReference type="EMBL" id="EFA78847.1"/>
    </source>
</evidence>
<keyword evidence="1" id="KW-0812">Transmembrane</keyword>
<comment type="caution">
    <text evidence="2">The sequence shown here is derived from an EMBL/GenBank/DDBJ whole genome shotgun (WGS) entry which is preliminary data.</text>
</comment>
<sequence>MSGFDDSYSPELKGKIHPLDFANIMYRFNYQIEVFYGAFIQFQVTNIITLVICVILFILSILKITDQWLNLEITGAIGLLGVVGMFAYIISGNKKILKSCEDFALELTNRSNTWLDFELLQ</sequence>